<feature type="signal peptide" evidence="2">
    <location>
        <begin position="1"/>
        <end position="22"/>
    </location>
</feature>
<dbReference type="Pfam" id="PF19878">
    <property type="entry name" value="DUF6351"/>
    <property type="match status" value="1"/>
</dbReference>
<dbReference type="Proteomes" id="UP000032352">
    <property type="component" value="Chromosome pTvir"/>
</dbReference>
<feature type="domain" description="DUF6351" evidence="3">
    <location>
        <begin position="60"/>
        <end position="793"/>
    </location>
</feature>
<evidence type="ECO:0000256" key="1">
    <source>
        <dbReference type="SAM" id="MobiDB-lite"/>
    </source>
</evidence>
<dbReference type="EMBL" id="CP059734">
    <property type="protein sequence ID" value="WDE09290.1"/>
    <property type="molecule type" value="Genomic_DNA"/>
</dbReference>
<dbReference type="InterPro" id="IPR045556">
    <property type="entry name" value="DUF6351"/>
</dbReference>
<dbReference type="RefSeq" id="WP_053046504.1">
    <property type="nucleotide sequence ID" value="NZ_CP059734.1"/>
</dbReference>
<reference evidence="4 5" key="1">
    <citation type="journal article" date="2015" name="Genome Announc.">
        <title>Draft Genome Sequences of Marine Isolates of Thalassomonas viridans and Thalassomonas actiniarum.</title>
        <authorList>
            <person name="Olonade I."/>
            <person name="van Zyl L.J."/>
            <person name="Trindade M."/>
        </authorList>
    </citation>
    <scope>NUCLEOTIDE SEQUENCE [LARGE SCALE GENOMIC DNA]</scope>
    <source>
        <strain evidence="4 5">XOM25</strain>
    </source>
</reference>
<proteinExistence type="predicted"/>
<keyword evidence="5" id="KW-1185">Reference proteome</keyword>
<evidence type="ECO:0000256" key="2">
    <source>
        <dbReference type="SAM" id="SignalP"/>
    </source>
</evidence>
<protein>
    <recommendedName>
        <fullName evidence="3">DUF6351 domain-containing protein</fullName>
    </recommendedName>
</protein>
<dbReference type="KEGG" id="tvd:SG34_031500"/>
<dbReference type="AlphaFoldDB" id="A0AAE9ZC70"/>
<gene>
    <name evidence="4" type="ORF">SG34_031500</name>
</gene>
<name>A0AAE9ZC70_9GAMM</name>
<evidence type="ECO:0000313" key="4">
    <source>
        <dbReference type="EMBL" id="WDE09290.1"/>
    </source>
</evidence>
<evidence type="ECO:0000313" key="5">
    <source>
        <dbReference type="Proteomes" id="UP000032352"/>
    </source>
</evidence>
<feature type="compositionally biased region" description="Polar residues" evidence="1">
    <location>
        <begin position="32"/>
        <end position="47"/>
    </location>
</feature>
<evidence type="ECO:0000259" key="3">
    <source>
        <dbReference type="Pfam" id="PF19878"/>
    </source>
</evidence>
<sequence>MKILTAKLLAVIMLIAANHACAATGPALHFDPNQTSAEHTTAGQNSPPRAKDTSDPELNISVISSKETQVSGGDARIVIDLPPGADMESLKVLLNQQDVRQQFLLSGAGNRLAGLLTGLKLGENKLEVEVSTLTEEQNFKAEKTLTNHPIEGPIFSGPHQQPFVCQVQNEGLGQALVDNDSEGFTIFAEDEHGEPTDEVIGYSKLCSIHPLIVFKYLSTLGEWKDYTPGQQRPLDMAQTTTLTGKTVDFIIRWERGTINRFIYSIAMLSPAVQSLDMVDISAWNRKLIYYFQGGVGIGHEQGDPSTRRMLYQTGLSRGYAVAYSTGTRTGVHYNLELGAETALMVKEYFIERYGLPKYTIGVGGSGGGIQQYIYGEYHKGLLDGAIPQQSYPDMVTQAIHQLDCELLEFYMDVVDGANPLWQVWSNRRLLQGTNASDQVINPYTRAPGSTECVQDWRGLTPLVNNPHYGRVPDQALIHPQSAVAAIQWTHFGDLVNIYGLDEQGFARNFWNNTGVQYGLRSVAGGDITGSQFIHLNANIGGWKEAKDMVQEGSPFFPPGVINFDDWDPWSSRNQNLSPDGGITPAPRNEGNEQAMLAAYDRGQVFRGHIDIPIIDWRPYLEPKLDMHHARASFAARQRMINARGHAGSQVIWVTDSDDNNEFNQTPEAFEVMDAWLGNILANPHKSIDENKPPRAKDRCFDIQGAEIASGDQVWDGVLNDNTPGACTARFPVYDTSRTIAGGPFEQSIFKCALKPVARAVADGDYGVWQPTADEQTQLEKIFPTGVCDYSKPDLALGDTEH</sequence>
<organism evidence="4 5">
    <name type="scientific">Thalassomonas viridans</name>
    <dbReference type="NCBI Taxonomy" id="137584"/>
    <lineage>
        <taxon>Bacteria</taxon>
        <taxon>Pseudomonadati</taxon>
        <taxon>Pseudomonadota</taxon>
        <taxon>Gammaproteobacteria</taxon>
        <taxon>Alteromonadales</taxon>
        <taxon>Colwelliaceae</taxon>
        <taxon>Thalassomonas</taxon>
    </lineage>
</organism>
<reference evidence="4 5" key="2">
    <citation type="journal article" date="2022" name="Mar. Drugs">
        <title>Bioassay-Guided Fractionation Leads to the Detection of Cholic Acid Generated by the Rare Thalassomonas sp.</title>
        <authorList>
            <person name="Pheiffer F."/>
            <person name="Schneider Y.K."/>
            <person name="Hansen E.H."/>
            <person name="Andersen J.H."/>
            <person name="Isaksson J."/>
            <person name="Busche T."/>
            <person name="R C."/>
            <person name="Kalinowski J."/>
            <person name="Zyl L.V."/>
            <person name="Trindade M."/>
        </authorList>
    </citation>
    <scope>NUCLEOTIDE SEQUENCE [LARGE SCALE GENOMIC DNA]</scope>
    <source>
        <strain evidence="4 5">XOM25</strain>
    </source>
</reference>
<accession>A0AAE9ZC70</accession>
<feature type="region of interest" description="Disordered" evidence="1">
    <location>
        <begin position="32"/>
        <end position="56"/>
    </location>
</feature>
<keyword evidence="2" id="KW-0732">Signal</keyword>
<feature type="chain" id="PRO_5042029897" description="DUF6351 domain-containing protein" evidence="2">
    <location>
        <begin position="23"/>
        <end position="801"/>
    </location>
</feature>